<evidence type="ECO:0000256" key="3">
    <source>
        <dbReference type="ARBA" id="ARBA00022475"/>
    </source>
</evidence>
<keyword evidence="4" id="KW-0762">Sugar transport</keyword>
<feature type="transmembrane region" description="Helical" evidence="8">
    <location>
        <begin position="174"/>
        <end position="201"/>
    </location>
</feature>
<evidence type="ECO:0000259" key="9">
    <source>
        <dbReference type="Pfam" id="PF13303"/>
    </source>
</evidence>
<dbReference type="eggNOG" id="COG3641">
    <property type="taxonomic scope" value="Bacteria"/>
</dbReference>
<feature type="transmembrane region" description="Helical" evidence="8">
    <location>
        <begin position="256"/>
        <end position="274"/>
    </location>
</feature>
<keyword evidence="3" id="KW-1003">Cell membrane</keyword>
<feature type="transmembrane region" description="Helical" evidence="8">
    <location>
        <begin position="304"/>
        <end position="326"/>
    </location>
</feature>
<dbReference type="HOGENOM" id="CLU_050996_0_0_9"/>
<proteinExistence type="predicted"/>
<feature type="transmembrane region" description="Helical" evidence="8">
    <location>
        <begin position="213"/>
        <end position="236"/>
    </location>
</feature>
<sequence>MKKEKNSFILNILNGLSIGVVITLIPSAVLGSLMRAFGSNPAALSVIQMTSMAQSLLAVIAAFAVGQAFRFSMIDTGSMALAAFMGSGAASIGAKGSFVIAGTGDIINIGVTLVIAVVLIKLIQSHLGQLKVILSPILVLGIAGGLGRFLFPYVHWITTEIGAGINRLTDLQPLVMAPLMGLIFAVLILSPISSAGIAIAIGLTGIGSGAANLGITTASFTLAIMGSSVNTFGGTISHFIGTPKIQMANMLSKPKLFIPIMIVSALAGLEAAVLQVGGTPMSAGFGISGLVGPLGAFQTGTTNILLLIVEFVLIPALLAFATHFIFVKKTAFIKASDLKLPDAA</sequence>
<evidence type="ECO:0000256" key="5">
    <source>
        <dbReference type="ARBA" id="ARBA00022692"/>
    </source>
</evidence>
<feature type="transmembrane region" description="Helical" evidence="8">
    <location>
        <begin position="12"/>
        <end position="34"/>
    </location>
</feature>
<dbReference type="Proteomes" id="UP000004959">
    <property type="component" value="Chromosome"/>
</dbReference>
<protein>
    <submittedName>
        <fullName evidence="10">Membrane protein</fullName>
    </submittedName>
</protein>
<dbReference type="PATRIC" id="fig|1045004.4.peg.817"/>
<comment type="caution">
    <text evidence="10">The sequence shown here is derived from an EMBL/GenBank/DDBJ whole genome shotgun (WGS) entry which is preliminary data.</text>
</comment>
<keyword evidence="2" id="KW-0813">Transport</keyword>
<evidence type="ECO:0000256" key="4">
    <source>
        <dbReference type="ARBA" id="ARBA00022597"/>
    </source>
</evidence>
<feature type="transmembrane region" description="Helical" evidence="8">
    <location>
        <begin position="46"/>
        <end position="66"/>
    </location>
</feature>
<evidence type="ECO:0000256" key="1">
    <source>
        <dbReference type="ARBA" id="ARBA00004651"/>
    </source>
</evidence>
<dbReference type="STRING" id="336988.NT96_08295"/>
<keyword evidence="7 8" id="KW-0472">Membrane</keyword>
<reference evidence="10 11" key="1">
    <citation type="journal article" date="2012" name="PLoS ONE">
        <title>Functional divergence in the genus oenococcus as predicted by genome sequencing of the newly-described species, Oenococcus kitaharae.</title>
        <authorList>
            <person name="Borneman A.R."/>
            <person name="McCarthy J.M."/>
            <person name="Chambers P.J."/>
            <person name="Bartowsky E.J."/>
        </authorList>
    </citation>
    <scope>NUCLEOTIDE SEQUENCE [LARGE SCALE GENOMIC DNA]</scope>
    <source>
        <strain evidence="11">DSM17330</strain>
    </source>
</reference>
<keyword evidence="5 8" id="KW-0812">Transmembrane</keyword>
<accession>G9WI37</accession>
<evidence type="ECO:0000313" key="11">
    <source>
        <dbReference type="Proteomes" id="UP000004959"/>
    </source>
</evidence>
<feature type="transmembrane region" description="Helical" evidence="8">
    <location>
        <begin position="132"/>
        <end position="154"/>
    </location>
</feature>
<gene>
    <name evidence="10" type="ORF">OKIT_0813</name>
</gene>
<dbReference type="EMBL" id="AFVZ01000001">
    <property type="protein sequence ID" value="EHN58922.1"/>
    <property type="molecule type" value="Genomic_DNA"/>
</dbReference>
<feature type="transmembrane region" description="Helical" evidence="8">
    <location>
        <begin position="98"/>
        <end position="120"/>
    </location>
</feature>
<comment type="subcellular location">
    <subcellularLocation>
        <location evidence="1">Cell membrane</location>
        <topology evidence="1">Multi-pass membrane protein</topology>
    </subcellularLocation>
</comment>
<evidence type="ECO:0000256" key="2">
    <source>
        <dbReference type="ARBA" id="ARBA00022448"/>
    </source>
</evidence>
<dbReference type="GO" id="GO:0008982">
    <property type="term" value="F:protein-N(PI)-phosphohistidine-sugar phosphotransferase activity"/>
    <property type="evidence" value="ECO:0007669"/>
    <property type="project" value="InterPro"/>
</dbReference>
<evidence type="ECO:0000313" key="10">
    <source>
        <dbReference type="EMBL" id="EHN58922.1"/>
    </source>
</evidence>
<evidence type="ECO:0000256" key="6">
    <source>
        <dbReference type="ARBA" id="ARBA00022989"/>
    </source>
</evidence>
<dbReference type="RefSeq" id="WP_007745532.1">
    <property type="nucleotide sequence ID" value="NZ_CM001398.1"/>
</dbReference>
<name>G9WI37_9LACO</name>
<organism evidence="10 11">
    <name type="scientific">Oenococcus kitaharae DSM 17330</name>
    <dbReference type="NCBI Taxonomy" id="1045004"/>
    <lineage>
        <taxon>Bacteria</taxon>
        <taxon>Bacillati</taxon>
        <taxon>Bacillota</taxon>
        <taxon>Bacilli</taxon>
        <taxon>Lactobacillales</taxon>
        <taxon>Lactobacillaceae</taxon>
        <taxon>Oenococcus</taxon>
    </lineage>
</organism>
<feature type="domain" description="Phosphotransferase system EIIC" evidence="9">
    <location>
        <begin position="11"/>
        <end position="340"/>
    </location>
</feature>
<dbReference type="GO" id="GO:0005886">
    <property type="term" value="C:plasma membrane"/>
    <property type="evidence" value="ECO:0007669"/>
    <property type="project" value="UniProtKB-SubCell"/>
</dbReference>
<dbReference type="GO" id="GO:0009401">
    <property type="term" value="P:phosphoenolpyruvate-dependent sugar phosphotransferase system"/>
    <property type="evidence" value="ECO:0007669"/>
    <property type="project" value="InterPro"/>
</dbReference>
<dbReference type="Pfam" id="PF13303">
    <property type="entry name" value="PTS_EIIC_2"/>
    <property type="match status" value="1"/>
</dbReference>
<dbReference type="OrthoDB" id="396983at2"/>
<keyword evidence="11" id="KW-1185">Reference proteome</keyword>
<dbReference type="InterPro" id="IPR003352">
    <property type="entry name" value="PTS_EIIC"/>
</dbReference>
<evidence type="ECO:0000256" key="8">
    <source>
        <dbReference type="SAM" id="Phobius"/>
    </source>
</evidence>
<evidence type="ECO:0000256" key="7">
    <source>
        <dbReference type="ARBA" id="ARBA00023136"/>
    </source>
</evidence>
<dbReference type="AlphaFoldDB" id="G9WI37"/>
<keyword evidence="6 8" id="KW-1133">Transmembrane helix</keyword>